<dbReference type="Pfam" id="PF14802">
    <property type="entry name" value="TMEM192"/>
    <property type="match status" value="1"/>
</dbReference>
<comment type="subcellular location">
    <subcellularLocation>
        <location evidence="1">Membrane</location>
        <topology evidence="1">Multi-pass membrane protein</topology>
    </subcellularLocation>
</comment>
<dbReference type="PANTHER" id="PTHR31592:SF1">
    <property type="entry name" value="TRANSMEMBRANE PROTEIN 192"/>
    <property type="match status" value="1"/>
</dbReference>
<evidence type="ECO:0000256" key="4">
    <source>
        <dbReference type="ARBA" id="ARBA00022692"/>
    </source>
</evidence>
<dbReference type="AlphaFoldDB" id="A0AAV7D6I5"/>
<protein>
    <recommendedName>
        <fullName evidence="3">Transmembrane protein 192</fullName>
    </recommendedName>
</protein>
<evidence type="ECO:0000256" key="6">
    <source>
        <dbReference type="ARBA" id="ARBA00023136"/>
    </source>
</evidence>
<accession>A0AAV7D6I5</accession>
<dbReference type="Proteomes" id="UP000824782">
    <property type="component" value="Unassembled WGS sequence"/>
</dbReference>
<feature type="transmembrane region" description="Helical" evidence="7">
    <location>
        <begin position="166"/>
        <end position="187"/>
    </location>
</feature>
<reference evidence="8" key="1">
    <citation type="thesis" date="2020" institute="ProQuest LLC" country="789 East Eisenhower Parkway, Ann Arbor, MI, USA">
        <title>Comparative Genomics and Chromosome Evolution.</title>
        <authorList>
            <person name="Mudd A.B."/>
        </authorList>
    </citation>
    <scope>NUCLEOTIDE SEQUENCE</scope>
    <source>
        <strain evidence="8">237g6f4</strain>
        <tissue evidence="8">Blood</tissue>
    </source>
</reference>
<evidence type="ECO:0000313" key="9">
    <source>
        <dbReference type="Proteomes" id="UP000824782"/>
    </source>
</evidence>
<name>A0AAV7D6I5_ENGPU</name>
<evidence type="ECO:0000256" key="5">
    <source>
        <dbReference type="ARBA" id="ARBA00022989"/>
    </source>
</evidence>
<dbReference type="GO" id="GO:0005765">
    <property type="term" value="C:lysosomal membrane"/>
    <property type="evidence" value="ECO:0007669"/>
    <property type="project" value="TreeGrafter"/>
</dbReference>
<keyword evidence="5 7" id="KW-1133">Transmembrane helix</keyword>
<dbReference type="PANTHER" id="PTHR31592">
    <property type="entry name" value="TRANSMEMBRANE PROTEIN 192"/>
    <property type="match status" value="1"/>
</dbReference>
<evidence type="ECO:0000256" key="2">
    <source>
        <dbReference type="ARBA" id="ARBA00006314"/>
    </source>
</evidence>
<sequence length="262" mass="29868">MDRTRRLLLDSSGELTQSADDDCLLDAPLLPSQKLHAEIRPTFHPVPTVSVSIFLLLIQVAFVALTCVAVFFCVYNGEEEQCKLYLAPFSLSTAVVISKVCLWLLHVIYERFIQHRLFKVRSHGYLGLYRSVRNLKTLPLLIHSTGNAAALLIISAKDSFGYNNLFLYLLLIVLILELILSVIFILMHTVQIYKFNKSMPRPDIIEEEQIHSFQSRINPGIGFRERASLEDVVEKQGDTIEYLQRHNALLSQQILALTQQQT</sequence>
<gene>
    <name evidence="8" type="ORF">GDO81_000550</name>
</gene>
<feature type="transmembrane region" description="Helical" evidence="7">
    <location>
        <begin position="137"/>
        <end position="154"/>
    </location>
</feature>
<organism evidence="8 9">
    <name type="scientific">Engystomops pustulosus</name>
    <name type="common">Tungara frog</name>
    <name type="synonym">Physalaemus pustulosus</name>
    <dbReference type="NCBI Taxonomy" id="76066"/>
    <lineage>
        <taxon>Eukaryota</taxon>
        <taxon>Metazoa</taxon>
        <taxon>Chordata</taxon>
        <taxon>Craniata</taxon>
        <taxon>Vertebrata</taxon>
        <taxon>Euteleostomi</taxon>
        <taxon>Amphibia</taxon>
        <taxon>Batrachia</taxon>
        <taxon>Anura</taxon>
        <taxon>Neobatrachia</taxon>
        <taxon>Hyloidea</taxon>
        <taxon>Leptodactylidae</taxon>
        <taxon>Leiuperinae</taxon>
        <taxon>Engystomops</taxon>
    </lineage>
</organism>
<comment type="caution">
    <text evidence="8">The sequence shown here is derived from an EMBL/GenBank/DDBJ whole genome shotgun (WGS) entry which is preliminary data.</text>
</comment>
<evidence type="ECO:0000313" key="8">
    <source>
        <dbReference type="EMBL" id="KAG8592575.1"/>
    </source>
</evidence>
<evidence type="ECO:0000256" key="3">
    <source>
        <dbReference type="ARBA" id="ARBA00014635"/>
    </source>
</evidence>
<dbReference type="EMBL" id="WNYA01000001">
    <property type="protein sequence ID" value="KAG8592575.1"/>
    <property type="molecule type" value="Genomic_DNA"/>
</dbReference>
<keyword evidence="4 7" id="KW-0812">Transmembrane</keyword>
<comment type="similarity">
    <text evidence="2">Belongs to the TMEM192 family.</text>
</comment>
<dbReference type="InterPro" id="IPR029399">
    <property type="entry name" value="TMEM192"/>
</dbReference>
<evidence type="ECO:0000256" key="7">
    <source>
        <dbReference type="SAM" id="Phobius"/>
    </source>
</evidence>
<keyword evidence="9" id="KW-1185">Reference proteome</keyword>
<dbReference type="GO" id="GO:0005770">
    <property type="term" value="C:late endosome"/>
    <property type="evidence" value="ECO:0007669"/>
    <property type="project" value="TreeGrafter"/>
</dbReference>
<keyword evidence="6 7" id="KW-0472">Membrane</keyword>
<feature type="transmembrane region" description="Helical" evidence="7">
    <location>
        <begin position="84"/>
        <end position="109"/>
    </location>
</feature>
<feature type="transmembrane region" description="Helical" evidence="7">
    <location>
        <begin position="49"/>
        <end position="72"/>
    </location>
</feature>
<proteinExistence type="inferred from homology"/>
<evidence type="ECO:0000256" key="1">
    <source>
        <dbReference type="ARBA" id="ARBA00004141"/>
    </source>
</evidence>